<feature type="transmembrane region" description="Helical" evidence="5">
    <location>
        <begin position="190"/>
        <end position="212"/>
    </location>
</feature>
<dbReference type="PANTHER" id="PTHR12489:SF16">
    <property type="entry name" value="LHFPL TETRASPAN SUBFAMILY MEMBER 6 PROTEIN-RELATED"/>
    <property type="match status" value="1"/>
</dbReference>
<comment type="subcellular location">
    <subcellularLocation>
        <location evidence="1">Membrane</location>
        <topology evidence="1">Multi-pass membrane protein</topology>
    </subcellularLocation>
</comment>
<keyword evidence="3 5" id="KW-1133">Transmembrane helix</keyword>
<dbReference type="AlphaFoldDB" id="A0A0R3TLV3"/>
<sequence length="305" mass="33527">MTARIRCFWILWSLLAWSSAILCTAGCFFPYWLKGIFKVTLWGANSTTIDKQLNSHVGLFRRCVYATYTPSLQFIGSGVESGIDLQPNCGHYSFADIPHMTWKIGLITLAVSCIILFFLTFFIFVSGFNVILLANGCVCKLCQFGFLVSGLLVGFTCVMYPVGWKGNEEVRQICGPSADIYNIGHCEVQWAYMITILGGILSLLSTLLPCAIPTQVPYDLVPSYGKRYFGEFPNGNLFVSGANMPLLLARNAATPTDQSSLYQGSFSRKTSSVHGPMIAISSSNYAPTSEYRVLMPATPVIVQSS</sequence>
<dbReference type="STRING" id="102285.A0A0R3TLV3"/>
<keyword evidence="7" id="KW-1185">Reference proteome</keyword>
<evidence type="ECO:0000313" key="7">
    <source>
        <dbReference type="Proteomes" id="UP000278807"/>
    </source>
</evidence>
<protein>
    <submittedName>
        <fullName evidence="8">Lipoma HMGIC fusion partner-like protein</fullName>
    </submittedName>
</protein>
<dbReference type="OrthoDB" id="5873721at2759"/>
<name>A0A0R3TLV3_RODNA</name>
<feature type="transmembrane region" description="Helical" evidence="5">
    <location>
        <begin position="144"/>
        <end position="162"/>
    </location>
</feature>
<dbReference type="EMBL" id="UZAE01012235">
    <property type="protein sequence ID" value="VDO04129.1"/>
    <property type="molecule type" value="Genomic_DNA"/>
</dbReference>
<reference evidence="8" key="1">
    <citation type="submission" date="2017-02" db="UniProtKB">
        <authorList>
            <consortium name="WormBaseParasite"/>
        </authorList>
    </citation>
    <scope>IDENTIFICATION</scope>
</reference>
<dbReference type="Gene3D" id="1.20.140.150">
    <property type="match status" value="1"/>
</dbReference>
<proteinExistence type="predicted"/>
<evidence type="ECO:0000256" key="3">
    <source>
        <dbReference type="ARBA" id="ARBA00022989"/>
    </source>
</evidence>
<evidence type="ECO:0000256" key="2">
    <source>
        <dbReference type="ARBA" id="ARBA00022692"/>
    </source>
</evidence>
<keyword evidence="2 5" id="KW-0812">Transmembrane</keyword>
<evidence type="ECO:0000313" key="8">
    <source>
        <dbReference type="WBParaSite" id="HNAJ_0000824901-mRNA-1"/>
    </source>
</evidence>
<evidence type="ECO:0000256" key="4">
    <source>
        <dbReference type="ARBA" id="ARBA00023136"/>
    </source>
</evidence>
<organism evidence="8">
    <name type="scientific">Rodentolepis nana</name>
    <name type="common">Dwarf tapeworm</name>
    <name type="synonym">Hymenolepis nana</name>
    <dbReference type="NCBI Taxonomy" id="102285"/>
    <lineage>
        <taxon>Eukaryota</taxon>
        <taxon>Metazoa</taxon>
        <taxon>Spiralia</taxon>
        <taxon>Lophotrochozoa</taxon>
        <taxon>Platyhelminthes</taxon>
        <taxon>Cestoda</taxon>
        <taxon>Eucestoda</taxon>
        <taxon>Cyclophyllidea</taxon>
        <taxon>Hymenolepididae</taxon>
        <taxon>Rodentolepis</taxon>
    </lineage>
</organism>
<evidence type="ECO:0000256" key="5">
    <source>
        <dbReference type="SAM" id="Phobius"/>
    </source>
</evidence>
<feature type="transmembrane region" description="Helical" evidence="5">
    <location>
        <begin position="104"/>
        <end position="132"/>
    </location>
</feature>
<dbReference type="GO" id="GO:0016020">
    <property type="term" value="C:membrane"/>
    <property type="evidence" value="ECO:0007669"/>
    <property type="project" value="UniProtKB-SubCell"/>
</dbReference>
<dbReference type="WBParaSite" id="HNAJ_0000824901-mRNA-1">
    <property type="protein sequence ID" value="HNAJ_0000824901-mRNA-1"/>
    <property type="gene ID" value="HNAJ_0000824901"/>
</dbReference>
<dbReference type="Pfam" id="PF10242">
    <property type="entry name" value="L_HMGIC_fpl"/>
    <property type="match status" value="1"/>
</dbReference>
<evidence type="ECO:0000313" key="6">
    <source>
        <dbReference type="EMBL" id="VDO04129.1"/>
    </source>
</evidence>
<dbReference type="InterPro" id="IPR019372">
    <property type="entry name" value="LHFPL"/>
</dbReference>
<dbReference type="PANTHER" id="PTHR12489">
    <property type="entry name" value="LIPOMA HMGIC FUSION PARTNER-LIKE PROTEIN"/>
    <property type="match status" value="1"/>
</dbReference>
<accession>A0A0R3TLV3</accession>
<evidence type="ECO:0000256" key="1">
    <source>
        <dbReference type="ARBA" id="ARBA00004141"/>
    </source>
</evidence>
<dbReference type="Proteomes" id="UP000278807">
    <property type="component" value="Unassembled WGS sequence"/>
</dbReference>
<keyword evidence="4 5" id="KW-0472">Membrane</keyword>
<reference evidence="6 7" key="2">
    <citation type="submission" date="2018-11" db="EMBL/GenBank/DDBJ databases">
        <authorList>
            <consortium name="Pathogen Informatics"/>
        </authorList>
    </citation>
    <scope>NUCLEOTIDE SEQUENCE [LARGE SCALE GENOMIC DNA]</scope>
</reference>
<feature type="transmembrane region" description="Helical" evidence="5">
    <location>
        <begin position="7"/>
        <end position="33"/>
    </location>
</feature>
<gene>
    <name evidence="6" type="ORF">HNAJ_LOCUS8245</name>
</gene>